<sequence length="21" mass="2462">MRDINFFDHEKRGKGNSALII</sequence>
<reference evidence="1" key="2">
    <citation type="journal article" date="2015" name="Data Brief">
        <title>Shoot transcriptome of the giant reed, Arundo donax.</title>
        <authorList>
            <person name="Barrero R.A."/>
            <person name="Guerrero F.D."/>
            <person name="Moolhuijzen P."/>
            <person name="Goolsby J.A."/>
            <person name="Tidwell J."/>
            <person name="Bellgard S.E."/>
            <person name="Bellgard M.I."/>
        </authorList>
    </citation>
    <scope>NUCLEOTIDE SEQUENCE</scope>
    <source>
        <tissue evidence="1">Shoot tissue taken approximately 20 cm above the soil surface</tissue>
    </source>
</reference>
<name>A0A0A9A5U4_ARUDO</name>
<organism evidence="1">
    <name type="scientific">Arundo donax</name>
    <name type="common">Giant reed</name>
    <name type="synonym">Donax arundinaceus</name>
    <dbReference type="NCBI Taxonomy" id="35708"/>
    <lineage>
        <taxon>Eukaryota</taxon>
        <taxon>Viridiplantae</taxon>
        <taxon>Streptophyta</taxon>
        <taxon>Embryophyta</taxon>
        <taxon>Tracheophyta</taxon>
        <taxon>Spermatophyta</taxon>
        <taxon>Magnoliopsida</taxon>
        <taxon>Liliopsida</taxon>
        <taxon>Poales</taxon>
        <taxon>Poaceae</taxon>
        <taxon>PACMAD clade</taxon>
        <taxon>Arundinoideae</taxon>
        <taxon>Arundineae</taxon>
        <taxon>Arundo</taxon>
    </lineage>
</organism>
<accession>A0A0A9A5U4</accession>
<evidence type="ECO:0000313" key="1">
    <source>
        <dbReference type="EMBL" id="JAD46466.1"/>
    </source>
</evidence>
<protein>
    <submittedName>
        <fullName evidence="1">Uncharacterized protein</fullName>
    </submittedName>
</protein>
<dbReference type="EMBL" id="GBRH01251429">
    <property type="protein sequence ID" value="JAD46466.1"/>
    <property type="molecule type" value="Transcribed_RNA"/>
</dbReference>
<proteinExistence type="predicted"/>
<dbReference type="AlphaFoldDB" id="A0A0A9A5U4"/>
<reference evidence="1" key="1">
    <citation type="submission" date="2014-09" db="EMBL/GenBank/DDBJ databases">
        <authorList>
            <person name="Magalhaes I.L.F."/>
            <person name="Oliveira U."/>
            <person name="Santos F.R."/>
            <person name="Vidigal T.H.D.A."/>
            <person name="Brescovit A.D."/>
            <person name="Santos A.J."/>
        </authorList>
    </citation>
    <scope>NUCLEOTIDE SEQUENCE</scope>
    <source>
        <tissue evidence="1">Shoot tissue taken approximately 20 cm above the soil surface</tissue>
    </source>
</reference>